<dbReference type="RefSeq" id="WP_115268274.1">
    <property type="nucleotide sequence ID" value="NZ_UGGU01000002.1"/>
</dbReference>
<dbReference type="InterPro" id="IPR043964">
    <property type="entry name" value="P-loop_TraG"/>
</dbReference>
<name>A0A377GP62_9FUSO</name>
<keyword evidence="4" id="KW-0175">Coiled coil</keyword>
<dbReference type="SUPFAM" id="SSF52540">
    <property type="entry name" value="P-loop containing nucleoside triphosphate hydrolases"/>
    <property type="match status" value="1"/>
</dbReference>
<feature type="domain" description="TraG P-loop" evidence="6">
    <location>
        <begin position="575"/>
        <end position="724"/>
    </location>
</feature>
<dbReference type="Pfam" id="PF19044">
    <property type="entry name" value="P-loop_TraG"/>
    <property type="match status" value="1"/>
</dbReference>
<comment type="similarity">
    <text evidence="1">Belongs to the TrbE/VirB4 family.</text>
</comment>
<dbReference type="GO" id="GO:0005524">
    <property type="term" value="F:ATP binding"/>
    <property type="evidence" value="ECO:0007669"/>
    <property type="project" value="UniProtKB-KW"/>
</dbReference>
<gene>
    <name evidence="7" type="primary">virB4_2</name>
    <name evidence="7" type="ORF">NCTC10723_00081</name>
</gene>
<dbReference type="InterPro" id="IPR027417">
    <property type="entry name" value="P-loop_NTPase"/>
</dbReference>
<dbReference type="AlphaFoldDB" id="A0A377GP62"/>
<dbReference type="PANTHER" id="PTHR30121:SF12">
    <property type="entry name" value="TYPE IV SECRETION SYSTEM PROTEIN CAGE"/>
    <property type="match status" value="1"/>
</dbReference>
<keyword evidence="8" id="KW-1185">Reference proteome</keyword>
<dbReference type="Gene3D" id="3.40.50.300">
    <property type="entry name" value="P-loop containing nucleotide triphosphate hydrolases"/>
    <property type="match status" value="2"/>
</dbReference>
<keyword evidence="3" id="KW-0067">ATP-binding</keyword>
<dbReference type="InterPro" id="IPR018145">
    <property type="entry name" value="CagE_TrbE_VirB_cntrl_dom"/>
</dbReference>
<evidence type="ECO:0000256" key="3">
    <source>
        <dbReference type="ARBA" id="ARBA00022840"/>
    </source>
</evidence>
<evidence type="ECO:0000313" key="8">
    <source>
        <dbReference type="Proteomes" id="UP000255328"/>
    </source>
</evidence>
<dbReference type="InterPro" id="IPR051162">
    <property type="entry name" value="T4SS_component"/>
</dbReference>
<sequence length="806" mass="92372">MFHEFERKARKSFTSLLPYESFLEESVLANKNNTLQTSFIFRGSDLDSSTDDELEVITIRLNNVLKRLDGNWAIFVDTIREKSKKYNYKKGINKIPTRILEIERANFFKSGHHFENKYIITFVYFLKTDNFKKVSKLFYKETQEEEVKSNIEEEIKEYKQEINNIYALFSTVFKEIRIMSSEEMVTFYHNCISDTKMETVKIPSNNRLLDNYISDCPLVGGLEPKAGKEYINVISLYNFPNVSTPSLFDRLNRIDVEYRFSTRYISLDKIDGNNILGKFTREWNAKKTSIKNMIREIMTKEKKADDEFAANMERQVKEIKENLDADNIGLGFYTFCIIVKDENKIELEKKSSKIKNILNGLGFTAEIESGNALDAYVASIPGNIVCNCRKPPMPTINLADLLPTSSVWAGDEYNKHLNEAALLYTQTTGNTPFRLNLHYGDVAHTLIVGPTGAGKSTLLATLEAHYTKYTNSQVINFDKGGSTRILTQGMEGKFYDLGADNIRFQPLRNVDKEKEWCQSWIEEILTVNENVTLDPIRKSYISNALDSVANLPIQNRTLGAFVSFLGGQDNHLKQALASYHGAGIYAKYFDGNSDFLEDNDFITFEMEQIANNKNAIVPTLSYLFHKLEIEKFTGRPTLLTLDECWLFLDNPIFSAKIREWLKVLRKKNVGVIFATQSLADIANSNILSAVLDSCYSRIYLPNASANEQKDLYKNFGLNETEIQILRNAIPKRQYYYKNPNGSRLFELALSGLELAYVAASSPEDQNMCKQLANLPVEEFNINWLNYKGYDGKIILENLKNEVLENE</sequence>
<dbReference type="Proteomes" id="UP000255328">
    <property type="component" value="Unassembled WGS sequence"/>
</dbReference>
<dbReference type="PANTHER" id="PTHR30121">
    <property type="entry name" value="UNCHARACTERIZED PROTEIN YJGR-RELATED"/>
    <property type="match status" value="1"/>
</dbReference>
<evidence type="ECO:0000256" key="2">
    <source>
        <dbReference type="ARBA" id="ARBA00022741"/>
    </source>
</evidence>
<dbReference type="OrthoDB" id="9816422at2"/>
<evidence type="ECO:0000259" key="6">
    <source>
        <dbReference type="Pfam" id="PF19044"/>
    </source>
</evidence>
<evidence type="ECO:0000256" key="4">
    <source>
        <dbReference type="SAM" id="Coils"/>
    </source>
</evidence>
<protein>
    <submittedName>
        <fullName evidence="7">Type IV secretion system protein virB4</fullName>
    </submittedName>
</protein>
<organism evidence="7 8">
    <name type="scientific">Fusobacterium necrogenes</name>
    <dbReference type="NCBI Taxonomy" id="858"/>
    <lineage>
        <taxon>Bacteria</taxon>
        <taxon>Fusobacteriati</taxon>
        <taxon>Fusobacteriota</taxon>
        <taxon>Fusobacteriia</taxon>
        <taxon>Fusobacteriales</taxon>
        <taxon>Fusobacteriaceae</taxon>
        <taxon>Fusobacterium</taxon>
    </lineage>
</organism>
<evidence type="ECO:0000259" key="5">
    <source>
        <dbReference type="Pfam" id="PF03135"/>
    </source>
</evidence>
<dbReference type="Pfam" id="PF03135">
    <property type="entry name" value="CagE_TrbE_VirB"/>
    <property type="match status" value="1"/>
</dbReference>
<keyword evidence="2" id="KW-0547">Nucleotide-binding</keyword>
<feature type="domain" description="CagE TrbE VirB component of type IV transporter system central" evidence="5">
    <location>
        <begin position="286"/>
        <end position="389"/>
    </location>
</feature>
<evidence type="ECO:0000313" key="7">
    <source>
        <dbReference type="EMBL" id="STO28770.1"/>
    </source>
</evidence>
<evidence type="ECO:0000256" key="1">
    <source>
        <dbReference type="ARBA" id="ARBA00006512"/>
    </source>
</evidence>
<reference evidence="7 8" key="1">
    <citation type="submission" date="2018-06" db="EMBL/GenBank/DDBJ databases">
        <authorList>
            <consortium name="Pathogen Informatics"/>
            <person name="Doyle S."/>
        </authorList>
    </citation>
    <scope>NUCLEOTIDE SEQUENCE [LARGE SCALE GENOMIC DNA]</scope>
    <source>
        <strain evidence="7 8">NCTC10723</strain>
    </source>
</reference>
<accession>A0A377GP62</accession>
<proteinExistence type="inferred from homology"/>
<dbReference type="EMBL" id="UGGU01000002">
    <property type="protein sequence ID" value="STO28770.1"/>
    <property type="molecule type" value="Genomic_DNA"/>
</dbReference>
<feature type="coiled-coil region" evidence="4">
    <location>
        <begin position="141"/>
        <end position="168"/>
    </location>
</feature>